<dbReference type="GO" id="GO:0016020">
    <property type="term" value="C:membrane"/>
    <property type="evidence" value="ECO:0007669"/>
    <property type="project" value="UniProtKB-SubCell"/>
</dbReference>
<evidence type="ECO:0000313" key="8">
    <source>
        <dbReference type="Proteomes" id="UP000042527"/>
    </source>
</evidence>
<evidence type="ECO:0000256" key="1">
    <source>
        <dbReference type="ARBA" id="ARBA00004141"/>
    </source>
</evidence>
<feature type="transmembrane region" description="Helical" evidence="5">
    <location>
        <begin position="16"/>
        <end position="37"/>
    </location>
</feature>
<evidence type="ECO:0000256" key="2">
    <source>
        <dbReference type="ARBA" id="ARBA00022692"/>
    </source>
</evidence>
<keyword evidence="4 5" id="KW-0472">Membrane</keyword>
<dbReference type="RefSeq" id="WP_024752368.1">
    <property type="nucleotide sequence ID" value="NZ_CDNC01000008.1"/>
</dbReference>
<feature type="transmembrane region" description="Helical" evidence="5">
    <location>
        <begin position="271"/>
        <end position="292"/>
    </location>
</feature>
<feature type="transmembrane region" description="Helical" evidence="5">
    <location>
        <begin position="299"/>
        <end position="318"/>
    </location>
</feature>
<keyword evidence="2 5" id="KW-0812">Transmembrane</keyword>
<dbReference type="Gene3D" id="3.40.1710.10">
    <property type="entry name" value="abc type-2 transporter like domain"/>
    <property type="match status" value="1"/>
</dbReference>
<evidence type="ECO:0000256" key="5">
    <source>
        <dbReference type="SAM" id="Phobius"/>
    </source>
</evidence>
<evidence type="ECO:0000256" key="4">
    <source>
        <dbReference type="ARBA" id="ARBA00023136"/>
    </source>
</evidence>
<name>A0A0B7GW72_TREPH</name>
<proteinExistence type="predicted"/>
<organism evidence="7 8">
    <name type="scientific">Treponema phagedenis</name>
    <dbReference type="NCBI Taxonomy" id="162"/>
    <lineage>
        <taxon>Bacteria</taxon>
        <taxon>Pseudomonadati</taxon>
        <taxon>Spirochaetota</taxon>
        <taxon>Spirochaetia</taxon>
        <taxon>Spirochaetales</taxon>
        <taxon>Treponemataceae</taxon>
        <taxon>Treponema</taxon>
    </lineage>
</organism>
<evidence type="ECO:0000313" key="7">
    <source>
        <dbReference type="EMBL" id="CEM61220.1"/>
    </source>
</evidence>
<dbReference type="Pfam" id="PF12698">
    <property type="entry name" value="ABC2_membrane_3"/>
    <property type="match status" value="1"/>
</dbReference>
<keyword evidence="8" id="KW-1185">Reference proteome</keyword>
<reference evidence="8" key="1">
    <citation type="submission" date="2015-01" db="EMBL/GenBank/DDBJ databases">
        <authorList>
            <person name="Manzoor Shahid"/>
            <person name="Zubair Saima"/>
        </authorList>
    </citation>
    <scope>NUCLEOTIDE SEQUENCE [LARGE SCALE GENOMIC DNA]</scope>
    <source>
        <strain evidence="8">V1</strain>
    </source>
</reference>
<dbReference type="Proteomes" id="UP000042527">
    <property type="component" value="Unassembled WGS sequence"/>
</dbReference>
<comment type="subcellular location">
    <subcellularLocation>
        <location evidence="1">Membrane</location>
        <topology evidence="1">Multi-pass membrane protein</topology>
    </subcellularLocation>
</comment>
<dbReference type="GeneID" id="57752597"/>
<evidence type="ECO:0000256" key="3">
    <source>
        <dbReference type="ARBA" id="ARBA00022989"/>
    </source>
</evidence>
<gene>
    <name evidence="7" type="ORF">TPHV1_160021</name>
</gene>
<sequence length="387" mass="43610">MKAFLRYTFITIKNNVISFLFLNLGLTLLMVGIFGFMNADENKPKSEANSSIIKITDEDKSLLSQRLVAVLSSDNLKELIKINEKEKADFTIIIPKGYQTSAETNKDLHIDIVGSKNSSSFKSEIIASVVKNIANSIITNYTINQTVEDVLKSNTDDGSELKLKQARLEAELGKPLADFKFESIENNLSSYAFFSITFIIFIFFTFIMAPIHQSYKKENLGMEIRLNSMPLKPEKLFTASVLSISVQVFIIITAYFLIFRIAHISFTQNPILLLLYAISFSFLCGSVANFLVLFSNKEFIYGITMIVFMVFGVLSNVFDASLTEKYKILSLLFKDFNITNILSRPLMDIALQNSFLGMAKNFFILSGFALAIYLAGICIAKYKKDKI</sequence>
<dbReference type="EMBL" id="CDNC01000008">
    <property type="protein sequence ID" value="CEM61220.1"/>
    <property type="molecule type" value="Genomic_DNA"/>
</dbReference>
<keyword evidence="3 5" id="KW-1133">Transmembrane helix</keyword>
<dbReference type="AlphaFoldDB" id="A0A0B7GW72"/>
<dbReference type="GO" id="GO:0140359">
    <property type="term" value="F:ABC-type transporter activity"/>
    <property type="evidence" value="ECO:0007669"/>
    <property type="project" value="InterPro"/>
</dbReference>
<protein>
    <recommendedName>
        <fullName evidence="6">ABC-2 type transporter transmembrane domain-containing protein</fullName>
    </recommendedName>
</protein>
<feature type="transmembrane region" description="Helical" evidence="5">
    <location>
        <begin position="191"/>
        <end position="215"/>
    </location>
</feature>
<dbReference type="InterPro" id="IPR013525">
    <property type="entry name" value="ABC2_TM"/>
</dbReference>
<accession>A0A0B7GW72</accession>
<feature type="transmembrane region" description="Helical" evidence="5">
    <location>
        <begin position="236"/>
        <end position="259"/>
    </location>
</feature>
<feature type="domain" description="ABC-2 type transporter transmembrane" evidence="6">
    <location>
        <begin position="18"/>
        <end position="376"/>
    </location>
</feature>
<feature type="transmembrane region" description="Helical" evidence="5">
    <location>
        <begin position="362"/>
        <end position="382"/>
    </location>
</feature>
<evidence type="ECO:0000259" key="6">
    <source>
        <dbReference type="Pfam" id="PF12698"/>
    </source>
</evidence>